<evidence type="ECO:0000256" key="9">
    <source>
        <dbReference type="ARBA" id="ARBA00023158"/>
    </source>
</evidence>
<evidence type="ECO:0000256" key="10">
    <source>
        <dbReference type="ARBA" id="ARBA00047984"/>
    </source>
</evidence>
<feature type="region of interest" description="Disordered" evidence="11">
    <location>
        <begin position="897"/>
        <end position="968"/>
    </location>
</feature>
<dbReference type="GO" id="GO:0005524">
    <property type="term" value="F:ATP binding"/>
    <property type="evidence" value="ECO:0007669"/>
    <property type="project" value="UniProtKB-KW"/>
</dbReference>
<feature type="domain" description="Helicase MOV-10-like beta-barrel" evidence="14">
    <location>
        <begin position="267"/>
        <end position="348"/>
    </location>
</feature>
<comment type="catalytic activity">
    <reaction evidence="10">
        <text>ATP + H2O = ADP + phosphate + H(+)</text>
        <dbReference type="Rhea" id="RHEA:13065"/>
        <dbReference type="ChEBI" id="CHEBI:15377"/>
        <dbReference type="ChEBI" id="CHEBI:15378"/>
        <dbReference type="ChEBI" id="CHEBI:30616"/>
        <dbReference type="ChEBI" id="CHEBI:43474"/>
        <dbReference type="ChEBI" id="CHEBI:456216"/>
        <dbReference type="EC" id="3.6.4.13"/>
    </reaction>
</comment>
<keyword evidence="6" id="KW-0378">Hydrolase</keyword>
<organism evidence="15 16">
    <name type="scientific">Miscanthus lutarioriparius</name>
    <dbReference type="NCBI Taxonomy" id="422564"/>
    <lineage>
        <taxon>Eukaryota</taxon>
        <taxon>Viridiplantae</taxon>
        <taxon>Streptophyta</taxon>
        <taxon>Embryophyta</taxon>
        <taxon>Tracheophyta</taxon>
        <taxon>Spermatophyta</taxon>
        <taxon>Magnoliopsida</taxon>
        <taxon>Liliopsida</taxon>
        <taxon>Poales</taxon>
        <taxon>Poaceae</taxon>
        <taxon>PACMAD clade</taxon>
        <taxon>Panicoideae</taxon>
        <taxon>Andropogonodae</taxon>
        <taxon>Andropogoneae</taxon>
        <taxon>Saccharinae</taxon>
        <taxon>Miscanthus</taxon>
    </lineage>
</organism>
<evidence type="ECO:0000256" key="1">
    <source>
        <dbReference type="ARBA" id="ARBA00004496"/>
    </source>
</evidence>
<keyword evidence="5" id="KW-0547">Nucleotide-binding</keyword>
<dbReference type="InterPro" id="IPR027417">
    <property type="entry name" value="P-loop_NTPase"/>
</dbReference>
<dbReference type="Proteomes" id="UP000604825">
    <property type="component" value="Unassembled WGS sequence"/>
</dbReference>
<proteinExistence type="inferred from homology"/>
<evidence type="ECO:0000313" key="15">
    <source>
        <dbReference type="EMBL" id="CAD6209651.1"/>
    </source>
</evidence>
<dbReference type="EMBL" id="CAJGYO010000002">
    <property type="protein sequence ID" value="CAD6209651.1"/>
    <property type="molecule type" value="Genomic_DNA"/>
</dbReference>
<feature type="compositionally biased region" description="Low complexity" evidence="11">
    <location>
        <begin position="923"/>
        <end position="933"/>
    </location>
</feature>
<evidence type="ECO:0000256" key="5">
    <source>
        <dbReference type="ARBA" id="ARBA00022741"/>
    </source>
</evidence>
<reference evidence="15" key="1">
    <citation type="submission" date="2020-10" db="EMBL/GenBank/DDBJ databases">
        <authorList>
            <person name="Han B."/>
            <person name="Lu T."/>
            <person name="Zhao Q."/>
            <person name="Huang X."/>
            <person name="Zhao Y."/>
        </authorList>
    </citation>
    <scope>NUCLEOTIDE SEQUENCE</scope>
</reference>
<dbReference type="Pfam" id="PF13086">
    <property type="entry name" value="AAA_11"/>
    <property type="match status" value="2"/>
</dbReference>
<keyword evidence="4" id="KW-0963">Cytoplasm</keyword>
<dbReference type="GO" id="GO:0005737">
    <property type="term" value="C:cytoplasm"/>
    <property type="evidence" value="ECO:0007669"/>
    <property type="project" value="UniProtKB-SubCell"/>
</dbReference>
<keyword evidence="9" id="KW-0943">RNA-mediated gene silencing</keyword>
<dbReference type="SUPFAM" id="SSF52540">
    <property type="entry name" value="P-loop containing nucleoside triphosphate hydrolases"/>
    <property type="match status" value="1"/>
</dbReference>
<dbReference type="GO" id="GO:0016787">
    <property type="term" value="F:hydrolase activity"/>
    <property type="evidence" value="ECO:0007669"/>
    <property type="project" value="UniProtKB-KW"/>
</dbReference>
<evidence type="ECO:0000256" key="6">
    <source>
        <dbReference type="ARBA" id="ARBA00022801"/>
    </source>
</evidence>
<dbReference type="InterPro" id="IPR041679">
    <property type="entry name" value="DNA2/NAM7-like_C"/>
</dbReference>
<keyword evidence="16" id="KW-1185">Reference proteome</keyword>
<dbReference type="Pfam" id="PF21634">
    <property type="entry name" value="MOV-10_beta-barrel"/>
    <property type="match status" value="1"/>
</dbReference>
<dbReference type="GO" id="GO:0003723">
    <property type="term" value="F:RNA binding"/>
    <property type="evidence" value="ECO:0007669"/>
    <property type="project" value="InterPro"/>
</dbReference>
<comment type="subcellular location">
    <subcellularLocation>
        <location evidence="1">Cytoplasm</location>
    </subcellularLocation>
</comment>
<dbReference type="Gene3D" id="3.40.50.300">
    <property type="entry name" value="P-loop containing nucleotide triphosphate hydrolases"/>
    <property type="match status" value="3"/>
</dbReference>
<comment type="caution">
    <text evidence="15">The sequence shown here is derived from an EMBL/GenBank/DDBJ whole genome shotgun (WGS) entry which is preliminary data.</text>
</comment>
<dbReference type="CDD" id="cd18808">
    <property type="entry name" value="SF1_C_Upf1"/>
    <property type="match status" value="1"/>
</dbReference>
<feature type="domain" description="DNA2/NAM7 helicase helicase" evidence="12">
    <location>
        <begin position="394"/>
        <end position="481"/>
    </location>
</feature>
<dbReference type="InterPro" id="IPR049080">
    <property type="entry name" value="MOV-10-like_beta-barrel"/>
</dbReference>
<sequence>MGTHRRNYSDDEFSVAGEKPEVEFMDFQNDDAFQDYSSEDAPVLVSAPFPFEDGKPKSVLVGETSADTIQIENTSPESVNLWSVRIFSSNPEDSYVLSMMRPPSNDANEEEKQAFLALTSVEDRTLLPGQTLTVWLSCTPKDIGLHTSIVHVDIGDEKIERVAFLLADDNVSKALFSHKPYSRRRGQVKKFEPSPYVPGCRPTQQHTQGFKHKLRQYAIPAHIRELIESKQKPDVLYDELSMKNYAEFFSALIVIEELNMEEEMRTYDMEGVLMRRRGMNFLSLEVPGLAEKRPSLVQGDFIVARYAGNDARPYQGFIHKVEADEIFLQFDHQFHMNHRDRNQYHVSFTYNRVNMRRLYKSIDDAKYLGPGILFPHQSPYRVLKRWPFKPLNPHINTEQADAVAMILACRGVPPYVVYGPPGTGKTMTIVEAILQLYTGKKRANILICAASNTAADHVLEKLLQASYLIRPSDIFRLNAQSRQYEDVNTDFIKFCFFQDRVFKCPPLKALVQYRIVISTYTSSYLLQAEGIRQGHFTHIFLDEAGQASEPEAMVPLSGLCGRDTVVVLAGDPKQLGPVVYCKQAEKDGLGRSYLERLLTDFEQYQTGNPNYVTKLVRNYRCHPAILELPSELFYEGELIACKEGESSAYDCIGLPNKSFPVLFVGIQGCDEREGTNPSWFNRIEVSKVVSIIRNLTRGGDVHESDIGVITPYRQQVAKIKKALETFEIPDLKVGSVEQFQGQEREVIIISTVRSTVKHNEFDKFFNLGFLSNHKRFNVAITRAKSLLIIIGNPYIITKDRHWDRLLRYCADNDSYQGCPLPPPESHSYSDDTGFFSKYDEDQGGPSGQDYNQEAAYCNCNQEAAYCNYNQEPSDFGLRHDTGAQPASENQVLWSEELPEDENQPFSNPQADLEEMPKQDVEEGAAQGDAQADQLSTNDNQLQDASTAKYTFPPGWCDVSSIPATGWGD</sequence>
<dbReference type="InterPro" id="IPR041677">
    <property type="entry name" value="DNA2/NAM7_AAA_11"/>
</dbReference>
<dbReference type="PANTHER" id="PTHR45418:SF1">
    <property type="entry name" value="CANCER_TESTIS ANTIGEN 55"/>
    <property type="match status" value="1"/>
</dbReference>
<protein>
    <recommendedName>
        <fullName evidence="3">RNA helicase</fullName>
        <ecNumber evidence="3">3.6.4.13</ecNumber>
    </recommendedName>
</protein>
<comment type="similarity">
    <text evidence="2">Belongs to the DNA2/NAM7 helicase family. SDE3 subfamily.</text>
</comment>
<dbReference type="InterPro" id="IPR026122">
    <property type="entry name" value="MOV-10/SDE3_DEXXQ/H-box"/>
</dbReference>
<dbReference type="FunFam" id="3.40.50.300:FF:001295">
    <property type="entry name" value="Probable RNA helicase SDE3"/>
    <property type="match status" value="1"/>
</dbReference>
<feature type="region of interest" description="Disordered" evidence="11">
    <location>
        <begin position="819"/>
        <end position="849"/>
    </location>
</feature>
<dbReference type="FunFam" id="3.40.50.300:FF:001199">
    <property type="entry name" value="Probable RNA helicase SDE3"/>
    <property type="match status" value="1"/>
</dbReference>
<dbReference type="Pfam" id="PF13087">
    <property type="entry name" value="AAA_12"/>
    <property type="match status" value="1"/>
</dbReference>
<dbReference type="FunFam" id="3.40.50.300:FF:001468">
    <property type="entry name" value="Probable RNA helicase SDE3"/>
    <property type="match status" value="1"/>
</dbReference>
<keyword evidence="7" id="KW-0347">Helicase</keyword>
<evidence type="ECO:0000313" key="16">
    <source>
        <dbReference type="Proteomes" id="UP000604825"/>
    </source>
</evidence>
<evidence type="ECO:0000259" key="14">
    <source>
        <dbReference type="Pfam" id="PF21634"/>
    </source>
</evidence>
<keyword evidence="8" id="KW-0067">ATP-binding</keyword>
<feature type="domain" description="DNA2/NAM7 helicase-like C-terminal" evidence="13">
    <location>
        <begin position="600"/>
        <end position="792"/>
    </location>
</feature>
<gene>
    <name evidence="15" type="ORF">NCGR_LOCUS5845</name>
</gene>
<feature type="domain" description="DNA2/NAM7 helicase helicase" evidence="12">
    <location>
        <begin position="510"/>
        <end position="580"/>
    </location>
</feature>
<evidence type="ECO:0000256" key="3">
    <source>
        <dbReference type="ARBA" id="ARBA00012552"/>
    </source>
</evidence>
<dbReference type="CDD" id="cd18038">
    <property type="entry name" value="DEXXQc_Helz-like"/>
    <property type="match status" value="1"/>
</dbReference>
<evidence type="ECO:0000259" key="13">
    <source>
        <dbReference type="Pfam" id="PF13087"/>
    </source>
</evidence>
<name>A0A811MR52_9POAL</name>
<dbReference type="AlphaFoldDB" id="A0A811MR52"/>
<dbReference type="GO" id="GO:0031047">
    <property type="term" value="P:regulatory ncRNA-mediated gene silencing"/>
    <property type="evidence" value="ECO:0007669"/>
    <property type="project" value="UniProtKB-KW"/>
</dbReference>
<feature type="compositionally biased region" description="Polar residues" evidence="11">
    <location>
        <begin position="934"/>
        <end position="948"/>
    </location>
</feature>
<dbReference type="EC" id="3.6.4.13" evidence="3"/>
<accession>A0A811MR52</accession>
<evidence type="ECO:0000256" key="2">
    <source>
        <dbReference type="ARBA" id="ARBA00005601"/>
    </source>
</evidence>
<dbReference type="GO" id="GO:0032574">
    <property type="term" value="F:5'-3' RNA helicase activity"/>
    <property type="evidence" value="ECO:0007669"/>
    <property type="project" value="InterPro"/>
</dbReference>
<evidence type="ECO:0000256" key="11">
    <source>
        <dbReference type="SAM" id="MobiDB-lite"/>
    </source>
</evidence>
<dbReference type="PANTHER" id="PTHR45418">
    <property type="entry name" value="CANCER/TESTIS ANTIGEN 55"/>
    <property type="match status" value="1"/>
</dbReference>
<dbReference type="OrthoDB" id="6513042at2759"/>
<evidence type="ECO:0000259" key="12">
    <source>
        <dbReference type="Pfam" id="PF13086"/>
    </source>
</evidence>
<dbReference type="InterPro" id="IPR047187">
    <property type="entry name" value="SF1_C_Upf1"/>
</dbReference>
<evidence type="ECO:0000256" key="4">
    <source>
        <dbReference type="ARBA" id="ARBA00022490"/>
    </source>
</evidence>
<evidence type="ECO:0000256" key="8">
    <source>
        <dbReference type="ARBA" id="ARBA00022840"/>
    </source>
</evidence>
<evidence type="ECO:0000256" key="7">
    <source>
        <dbReference type="ARBA" id="ARBA00022806"/>
    </source>
</evidence>